<feature type="compositionally biased region" description="Basic and acidic residues" evidence="1">
    <location>
        <begin position="208"/>
        <end position="232"/>
    </location>
</feature>
<dbReference type="EMBL" id="JNBY01000073">
    <property type="protein sequence ID" value="KDN86085.1"/>
    <property type="molecule type" value="Genomic_DNA"/>
</dbReference>
<evidence type="ECO:0000313" key="3">
    <source>
        <dbReference type="Proteomes" id="UP000027178"/>
    </source>
</evidence>
<feature type="compositionally biased region" description="Low complexity" evidence="1">
    <location>
        <begin position="34"/>
        <end position="92"/>
    </location>
</feature>
<keyword evidence="3" id="KW-1185">Reference proteome</keyword>
<dbReference type="AlphaFoldDB" id="A0A066Z7C4"/>
<evidence type="ECO:0000256" key="1">
    <source>
        <dbReference type="SAM" id="MobiDB-lite"/>
    </source>
</evidence>
<reference evidence="2 3" key="1">
    <citation type="submission" date="2014-05" db="EMBL/GenBank/DDBJ databases">
        <title>Draft Genome Sequence of Kitasatospora cheerisanensis KCTC 2395.</title>
        <authorList>
            <person name="Nam D.H."/>
        </authorList>
    </citation>
    <scope>NUCLEOTIDE SEQUENCE [LARGE SCALE GENOMIC DNA]</scope>
    <source>
        <strain evidence="2 3">KCTC 2395</strain>
    </source>
</reference>
<feature type="region of interest" description="Disordered" evidence="1">
    <location>
        <begin position="1"/>
        <end position="139"/>
    </location>
</feature>
<accession>A0A066Z7C4</accession>
<feature type="region of interest" description="Disordered" evidence="1">
    <location>
        <begin position="178"/>
        <end position="339"/>
    </location>
</feature>
<feature type="compositionally biased region" description="Basic and acidic residues" evidence="1">
    <location>
        <begin position="315"/>
        <end position="328"/>
    </location>
</feature>
<dbReference type="Proteomes" id="UP000027178">
    <property type="component" value="Unassembled WGS sequence"/>
</dbReference>
<dbReference type="HOGENOM" id="CLU_818309_0_0_11"/>
<name>A0A066Z7C4_9ACTN</name>
<gene>
    <name evidence="2" type="ORF">KCH_19020</name>
</gene>
<sequence length="339" mass="35741">MWRAPSRFALRRTRSPKAAGSGCPSRAAARDQLAVGSAAQARASSASSRVSPRSTAASRESVNSRARTSSSGPRRSASRSPTSRSRPTGRLSSTDRRPGTAVPRAAGDVGARRRCDGATAATGRRRPGGPAELEDPVAEQRVLHRLAPARGIGQAEPVAAERVHTRGVALDRRVACGEHGRESPAVDRGAPVDPVEGLGDGQEDLPDDAVRRGEPDVVLRAEQESPEGHLREGSQIAHHQGLGCADDVQDAQLPRPDRAAAPAARRPGVPRPHRGRPDQQPGTPPHRSLCTHDSFLTSACPTRRSCPPGSGAARTGRESRRPGCDVRHFRGGLGVQGVR</sequence>
<protein>
    <submittedName>
        <fullName evidence="2">Uncharacterized protein</fullName>
    </submittedName>
</protein>
<evidence type="ECO:0000313" key="2">
    <source>
        <dbReference type="EMBL" id="KDN86085.1"/>
    </source>
</evidence>
<comment type="caution">
    <text evidence="2">The sequence shown here is derived from an EMBL/GenBank/DDBJ whole genome shotgun (WGS) entry which is preliminary data.</text>
</comment>
<organism evidence="2 3">
    <name type="scientific">Kitasatospora cheerisanensis KCTC 2395</name>
    <dbReference type="NCBI Taxonomy" id="1348663"/>
    <lineage>
        <taxon>Bacteria</taxon>
        <taxon>Bacillati</taxon>
        <taxon>Actinomycetota</taxon>
        <taxon>Actinomycetes</taxon>
        <taxon>Kitasatosporales</taxon>
        <taxon>Streptomycetaceae</taxon>
        <taxon>Kitasatospora</taxon>
    </lineage>
</organism>
<proteinExistence type="predicted"/>